<evidence type="ECO:0000313" key="10">
    <source>
        <dbReference type="Proteomes" id="UP000054886"/>
    </source>
</evidence>
<dbReference type="AlphaFoldDB" id="A0A0W0D8Q0"/>
<dbReference type="GO" id="GO:0046827">
    <property type="term" value="P:positive regulation of protein export from nucleus"/>
    <property type="evidence" value="ECO:0007669"/>
    <property type="project" value="EnsemblFungi"/>
</dbReference>
<gene>
    <name evidence="9" type="ORF">AO440_002231</name>
</gene>
<dbReference type="PANTHER" id="PTHR10997:SF8">
    <property type="entry name" value="EXPORTIN-2"/>
    <property type="match status" value="1"/>
</dbReference>
<dbReference type="EMBL" id="LLZZ01000116">
    <property type="protein sequence ID" value="KTB04633.1"/>
    <property type="molecule type" value="Genomic_DNA"/>
</dbReference>
<dbReference type="GO" id="GO:0032991">
    <property type="term" value="C:protein-containing complex"/>
    <property type="evidence" value="ECO:0007669"/>
    <property type="project" value="EnsemblFungi"/>
</dbReference>
<dbReference type="GO" id="GO:0034399">
    <property type="term" value="C:nuclear periphery"/>
    <property type="evidence" value="ECO:0007669"/>
    <property type="project" value="EnsemblFungi"/>
</dbReference>
<keyword evidence="7" id="KW-0539">Nucleus</keyword>
<dbReference type="SMART" id="SM00913">
    <property type="entry name" value="IBN_N"/>
    <property type="match status" value="1"/>
</dbReference>
<dbReference type="GO" id="GO:0006611">
    <property type="term" value="P:protein export from nucleus"/>
    <property type="evidence" value="ECO:0007669"/>
    <property type="project" value="EnsemblFungi"/>
</dbReference>
<dbReference type="Pfam" id="PF08506">
    <property type="entry name" value="Cse1"/>
    <property type="match status" value="1"/>
</dbReference>
<dbReference type="InterPro" id="IPR016024">
    <property type="entry name" value="ARM-type_fold"/>
</dbReference>
<protein>
    <submittedName>
        <fullName evidence="9">Importin alpha re-exporter</fullName>
    </submittedName>
</protein>
<reference evidence="9 10" key="1">
    <citation type="submission" date="2015-10" db="EMBL/GenBank/DDBJ databases">
        <title>Draft genomes sequences of Candida glabrata isolates 1A, 1B, 2A, 2B, 3A and 3B.</title>
        <authorList>
            <person name="Haavelsrud O.E."/>
            <person name="Gaustad P."/>
        </authorList>
    </citation>
    <scope>NUCLEOTIDE SEQUENCE [LARGE SCALE GENOMIC DNA]</scope>
    <source>
        <strain evidence="9">910700640</strain>
    </source>
</reference>
<dbReference type="GO" id="GO:0061015">
    <property type="term" value="P:snRNA import into nucleus"/>
    <property type="evidence" value="ECO:0007669"/>
    <property type="project" value="EnsemblFungi"/>
</dbReference>
<sequence>MSDLETVSKYLAESVVASTSKIAEKNLKQLENEDGFGLTLLHIVASSNLPIATRLAGAVFFKNFIKRKWIDENGVHLLSPSNVELIKNEIVPLMIALPGNLQVQIGESISVIADSDFPERWPTLLDDLVSKLSTDDMVTNKGVLTVAHSIFKRWRPLFRTNELFLEIKLVLDKFTEPFLNLMKSVDEQITHKKDDKASLELLFDVLLLLVKLYYDFNCQDIPEFFEDHIREGMGMWHRYLSYENPLLEDNFDTETASTLIKVKTSIQELVQLYTTRYEEFFEPMINEFIQITWSLLVSTPNQPKYDILVSKSLSFLTAVARIPKYFEVFNTDSAMHSITEQIILPNYTLREEDVELFEDDPMEYIRRDMEGSDSDTRRRATADFLGELKEKNENLVTSIILEHVKKFHDQYSTNPQEFWKYKDLYINLFTSLAVKGNITNSGVSSTNPLVNVIDFFTIQILPDLMAGSLPHPILRVDAIKFVYNFRNQLNKQQLIEILPILANFLLNGEYLVFTYAAITIERILAIRETPSSPVFIFNKNDLSGSADVLINNLLTLIKKQGSTPEQLAHNEYLIRAVYKVIQTAEETISPMYPELINQFISIVDIVAKNPSNPRFSHYLFESIAVILNYNPNSTLPQIIDHIMPSFMHILSEDIQEFIPYIFQIIAYAVESMPQISESITALSQPILAPAVWELKGNVPAVTRLLKAFIKKNYKIFPDLIPVLGIFQRLIASKAYEIYGFDLLECIFLSIDLEVLKPFMKQIAILLLQRLQSSKTERYVKKLTVFIGLILYKFGPDFLILFIDEVQDGLFGQIWGNFIITTLPNIGNLLDRKISLLGMNSIIGTQSNFQSKYSSLITPTLASVVKTITSDSAANVGNNFVDLDNIEEVSTFGSHFSKLGSISEKTFDPAPEIDNNDGIKVFVLQTLKKFNDSSNNLVINSISTELSEETQNKFNQLWSQSQ</sequence>
<proteinExistence type="inferred from homology"/>
<dbReference type="PROSITE" id="PS50166">
    <property type="entry name" value="IMPORTIN_B_NT"/>
    <property type="match status" value="1"/>
</dbReference>
<dbReference type="InterPro" id="IPR001494">
    <property type="entry name" value="Importin-beta_N"/>
</dbReference>
<dbReference type="InterPro" id="IPR011989">
    <property type="entry name" value="ARM-like"/>
</dbReference>
<dbReference type="Proteomes" id="UP000054886">
    <property type="component" value="Unassembled WGS sequence"/>
</dbReference>
<dbReference type="Pfam" id="PF03810">
    <property type="entry name" value="IBN_N"/>
    <property type="match status" value="1"/>
</dbReference>
<dbReference type="GO" id="GO:0005829">
    <property type="term" value="C:cytosol"/>
    <property type="evidence" value="ECO:0007669"/>
    <property type="project" value="TreeGrafter"/>
</dbReference>
<dbReference type="VEuPathDB" id="FungiDB:CAGL0H07821g"/>
<keyword evidence="6" id="KW-0653">Protein transport</keyword>
<evidence type="ECO:0000256" key="7">
    <source>
        <dbReference type="ARBA" id="ARBA00023242"/>
    </source>
</evidence>
<dbReference type="VEuPathDB" id="FungiDB:B1J91_H07821g"/>
<evidence type="ECO:0000256" key="4">
    <source>
        <dbReference type="ARBA" id="ARBA00022448"/>
    </source>
</evidence>
<feature type="domain" description="Importin N-terminal" evidence="8">
    <location>
        <begin position="23"/>
        <end position="96"/>
    </location>
</feature>
<comment type="subcellular location">
    <subcellularLocation>
        <location evidence="2">Cytoplasm</location>
    </subcellularLocation>
    <subcellularLocation>
        <location evidence="1">Nucleus</location>
    </subcellularLocation>
</comment>
<evidence type="ECO:0000256" key="3">
    <source>
        <dbReference type="ARBA" id="ARBA00008669"/>
    </source>
</evidence>
<dbReference type="SUPFAM" id="SSF48371">
    <property type="entry name" value="ARM repeat"/>
    <property type="match status" value="1"/>
</dbReference>
<evidence type="ECO:0000256" key="2">
    <source>
        <dbReference type="ARBA" id="ARBA00004496"/>
    </source>
</evidence>
<evidence type="ECO:0000256" key="1">
    <source>
        <dbReference type="ARBA" id="ARBA00004123"/>
    </source>
</evidence>
<dbReference type="VEuPathDB" id="FungiDB:GVI51_H07733"/>
<comment type="caution">
    <text evidence="9">The sequence shown here is derived from an EMBL/GenBank/DDBJ whole genome shotgun (WGS) entry which is preliminary data.</text>
</comment>
<organism evidence="9 10">
    <name type="scientific">Candida glabrata</name>
    <name type="common">Yeast</name>
    <name type="synonym">Torulopsis glabrata</name>
    <dbReference type="NCBI Taxonomy" id="5478"/>
    <lineage>
        <taxon>Eukaryota</taxon>
        <taxon>Fungi</taxon>
        <taxon>Dikarya</taxon>
        <taxon>Ascomycota</taxon>
        <taxon>Saccharomycotina</taxon>
        <taxon>Saccharomycetes</taxon>
        <taxon>Saccharomycetales</taxon>
        <taxon>Saccharomycetaceae</taxon>
        <taxon>Nakaseomyces</taxon>
    </lineage>
</organism>
<evidence type="ECO:0000256" key="5">
    <source>
        <dbReference type="ARBA" id="ARBA00022490"/>
    </source>
</evidence>
<accession>A0A0W0D8Q0</accession>
<evidence type="ECO:0000259" key="8">
    <source>
        <dbReference type="PROSITE" id="PS50166"/>
    </source>
</evidence>
<evidence type="ECO:0000256" key="6">
    <source>
        <dbReference type="ARBA" id="ARBA00022927"/>
    </source>
</evidence>
<dbReference type="GO" id="GO:0005635">
    <property type="term" value="C:nuclear envelope"/>
    <property type="evidence" value="ECO:0007669"/>
    <property type="project" value="EnsemblFungi"/>
</dbReference>
<dbReference type="GO" id="GO:0005049">
    <property type="term" value="F:nuclear export signal receptor activity"/>
    <property type="evidence" value="ECO:0007669"/>
    <property type="project" value="EnsemblFungi"/>
</dbReference>
<dbReference type="PANTHER" id="PTHR10997">
    <property type="entry name" value="IMPORTIN-7, 8, 11"/>
    <property type="match status" value="1"/>
</dbReference>
<name>A0A0W0D8Q0_CANGB</name>
<dbReference type="InterPro" id="IPR013713">
    <property type="entry name" value="XPO2_central"/>
</dbReference>
<evidence type="ECO:0000313" key="9">
    <source>
        <dbReference type="EMBL" id="KTB04633.1"/>
    </source>
</evidence>
<keyword evidence="4" id="KW-0813">Transport</keyword>
<dbReference type="VEuPathDB" id="FungiDB:GWK60_H07799"/>
<comment type="similarity">
    <text evidence="3">Belongs to the XPO2/CSE1 family.</text>
</comment>
<dbReference type="Gene3D" id="1.25.10.10">
    <property type="entry name" value="Leucine-rich Repeat Variant"/>
    <property type="match status" value="1"/>
</dbReference>
<keyword evidence="5" id="KW-0963">Cytoplasm</keyword>
<dbReference type="GO" id="GO:0006606">
    <property type="term" value="P:protein import into nucleus"/>
    <property type="evidence" value="ECO:0007669"/>
    <property type="project" value="TreeGrafter"/>
</dbReference>
<dbReference type="GO" id="GO:0031267">
    <property type="term" value="F:small GTPase binding"/>
    <property type="evidence" value="ECO:0007669"/>
    <property type="project" value="InterPro"/>
</dbReference>
<dbReference type="Pfam" id="PF03378">
    <property type="entry name" value="CAS_CSE1"/>
    <property type="match status" value="1"/>
</dbReference>
<dbReference type="InterPro" id="IPR005043">
    <property type="entry name" value="XPO2_C"/>
</dbReference>